<evidence type="ECO:0000313" key="2">
    <source>
        <dbReference type="WBParaSite" id="GPUH_0000546401-mRNA-1"/>
    </source>
</evidence>
<dbReference type="PANTHER" id="PTHR12246">
    <property type="entry name" value="PALMITOYLTRANSFERASE ZDHHC16"/>
    <property type="match status" value="1"/>
</dbReference>
<feature type="transmembrane region" description="Helical" evidence="1">
    <location>
        <begin position="16"/>
        <end position="41"/>
    </location>
</feature>
<reference evidence="2" key="1">
    <citation type="submission" date="2016-06" db="UniProtKB">
        <authorList>
            <consortium name="WormBaseParasite"/>
        </authorList>
    </citation>
    <scope>IDENTIFICATION</scope>
</reference>
<keyword evidence="1" id="KW-0472">Membrane</keyword>
<organism evidence="2">
    <name type="scientific">Gongylonema pulchrum</name>
    <dbReference type="NCBI Taxonomy" id="637853"/>
    <lineage>
        <taxon>Eukaryota</taxon>
        <taxon>Metazoa</taxon>
        <taxon>Ecdysozoa</taxon>
        <taxon>Nematoda</taxon>
        <taxon>Chromadorea</taxon>
        <taxon>Rhabditida</taxon>
        <taxon>Spirurina</taxon>
        <taxon>Spiruromorpha</taxon>
        <taxon>Spiruroidea</taxon>
        <taxon>Gongylonematidae</taxon>
        <taxon>Gongylonema</taxon>
    </lineage>
</organism>
<evidence type="ECO:0000256" key="1">
    <source>
        <dbReference type="SAM" id="Phobius"/>
    </source>
</evidence>
<keyword evidence="1" id="KW-0812">Transmembrane</keyword>
<protein>
    <submittedName>
        <fullName evidence="2">Protein S-acyltransferase</fullName>
    </submittedName>
</protein>
<name>A0A183D9R6_9BILA</name>
<keyword evidence="1" id="KW-1133">Transmembrane helix</keyword>
<dbReference type="GO" id="GO:0016409">
    <property type="term" value="F:palmitoyltransferase activity"/>
    <property type="evidence" value="ECO:0007669"/>
    <property type="project" value="InterPro"/>
</dbReference>
<accession>A0A183D9R6</accession>
<proteinExistence type="predicted"/>
<dbReference type="WBParaSite" id="GPUH_0000546401-mRNA-1">
    <property type="protein sequence ID" value="GPUH_0000546401-mRNA-1"/>
    <property type="gene ID" value="GPUH_0000546401"/>
</dbReference>
<dbReference type="InterPro" id="IPR039859">
    <property type="entry name" value="PFA4/ZDH16/20/ERF2-like"/>
</dbReference>
<dbReference type="AlphaFoldDB" id="A0A183D9R6"/>
<sequence length="120" mass="13902">LLAPWHDWLCEMMPNFLNSTVCFVYGLAALLFIILGLFAAWNMYLISIGETFVDYLQHADDRRNATKWRSPNHLGFTTNWRCFLGLYEGRTFMRHILLPSSHGSIDKCQFSRNSAGLLRV</sequence>